<reference evidence="2 3" key="1">
    <citation type="submission" date="2018-11" db="EMBL/GenBank/DDBJ databases">
        <title>Genome sequence of Apiotrichum porosum DSM 27194.</title>
        <authorList>
            <person name="Aliyu H."/>
            <person name="Gorte O."/>
            <person name="Ochsenreither K."/>
        </authorList>
    </citation>
    <scope>NUCLEOTIDE SEQUENCE [LARGE SCALE GENOMIC DNA]</scope>
    <source>
        <strain evidence="2 3">DSM 27194</strain>
    </source>
</reference>
<evidence type="ECO:0000313" key="3">
    <source>
        <dbReference type="Proteomes" id="UP000279236"/>
    </source>
</evidence>
<name>A0A427XFB8_9TREE</name>
<dbReference type="GeneID" id="39587647"/>
<sequence>MPDPSSLFRDVVWTFDPSITQAVRNARRLALSTLADVPGEETTYNGNMNAVLGTCFSPKLPSELGPALLDAHVIIATNRDLGPLHAQGRSRYRDTPMQAEIRQLRRDAGDISTVPSGSVVSVKTIRDGIRKPDDVIAARHGQLAICGLVGERKCSSAEWDGSLVSRGLAQSIVQLVSSHQAFGTQIAIDMFNAKFLRLLALSGTLVAIDVSDWFLDEATLPPGIPIHVEDLLDNAANTSDGCTIFPHDFANDDGFGYWWSLPVAAIEYIVSQPVTCPPIVSNHIVLPSSLRFRPDGQMLGARLKARVANHISQQEVAPEYEILESDGDQPGDHVSDAVLMGADFGARVTRLSTVAANANEGEGPRDGPSKETEDELYEPLSSDFPPPVPDCYPPPDYTPILAAKTPDVEKGPIDRMQLLKEALGRQRVQVVLLRTVQFDGLLEHQGLSPTPIPPAF</sequence>
<dbReference type="OrthoDB" id="10689405at2759"/>
<organism evidence="2 3">
    <name type="scientific">Apiotrichum porosum</name>
    <dbReference type="NCBI Taxonomy" id="105984"/>
    <lineage>
        <taxon>Eukaryota</taxon>
        <taxon>Fungi</taxon>
        <taxon>Dikarya</taxon>
        <taxon>Basidiomycota</taxon>
        <taxon>Agaricomycotina</taxon>
        <taxon>Tremellomycetes</taxon>
        <taxon>Trichosporonales</taxon>
        <taxon>Trichosporonaceae</taxon>
        <taxon>Apiotrichum</taxon>
    </lineage>
</organism>
<keyword evidence="3" id="KW-1185">Reference proteome</keyword>
<dbReference type="AlphaFoldDB" id="A0A427XFB8"/>
<dbReference type="EMBL" id="RSCE01000015">
    <property type="protein sequence ID" value="RSH77548.1"/>
    <property type="molecule type" value="Genomic_DNA"/>
</dbReference>
<proteinExistence type="predicted"/>
<evidence type="ECO:0000256" key="1">
    <source>
        <dbReference type="SAM" id="MobiDB-lite"/>
    </source>
</evidence>
<comment type="caution">
    <text evidence="2">The sequence shown here is derived from an EMBL/GenBank/DDBJ whole genome shotgun (WGS) entry which is preliminary data.</text>
</comment>
<evidence type="ECO:0000313" key="2">
    <source>
        <dbReference type="EMBL" id="RSH77548.1"/>
    </source>
</evidence>
<dbReference type="Proteomes" id="UP000279236">
    <property type="component" value="Unassembled WGS sequence"/>
</dbReference>
<dbReference type="RefSeq" id="XP_028472695.1">
    <property type="nucleotide sequence ID" value="XM_028618807.1"/>
</dbReference>
<feature type="region of interest" description="Disordered" evidence="1">
    <location>
        <begin position="355"/>
        <end position="387"/>
    </location>
</feature>
<feature type="compositionally biased region" description="Basic and acidic residues" evidence="1">
    <location>
        <begin position="362"/>
        <end position="371"/>
    </location>
</feature>
<accession>A0A427XFB8</accession>
<protein>
    <submittedName>
        <fullName evidence="2">Uncharacterized protein</fullName>
    </submittedName>
</protein>
<gene>
    <name evidence="2" type="ORF">EHS24_003104</name>
</gene>